<evidence type="ECO:0000256" key="4">
    <source>
        <dbReference type="ARBA" id="ARBA00022729"/>
    </source>
</evidence>
<feature type="compositionally biased region" description="Basic and acidic residues" evidence="8">
    <location>
        <begin position="53"/>
        <end position="66"/>
    </location>
</feature>
<organism evidence="12 13">
    <name type="scientific">Nicoletella semolina</name>
    <dbReference type="NCBI Taxonomy" id="271160"/>
    <lineage>
        <taxon>Bacteria</taxon>
        <taxon>Pseudomonadati</taxon>
        <taxon>Pseudomonadota</taxon>
        <taxon>Gammaproteobacteria</taxon>
        <taxon>Pasteurellales</taxon>
        <taxon>Pasteurellaceae</taxon>
        <taxon>Nicoletella</taxon>
    </lineage>
</organism>
<dbReference type="InterPro" id="IPR007655">
    <property type="entry name" value="Slam_C"/>
</dbReference>
<keyword evidence="6" id="KW-0998">Cell outer membrane</keyword>
<dbReference type="SUPFAM" id="SSF48452">
    <property type="entry name" value="TPR-like"/>
    <property type="match status" value="1"/>
</dbReference>
<proteinExistence type="inferred from homology"/>
<evidence type="ECO:0000256" key="5">
    <source>
        <dbReference type="ARBA" id="ARBA00023136"/>
    </source>
</evidence>
<keyword evidence="4 9" id="KW-0732">Signal</keyword>
<evidence type="ECO:0000256" key="2">
    <source>
        <dbReference type="ARBA" id="ARBA00022452"/>
    </source>
</evidence>
<comment type="subcellular location">
    <subcellularLocation>
        <location evidence="1">Cell outer membrane</location>
        <topology evidence="1">Multi-pass membrane protein</topology>
    </subcellularLocation>
</comment>
<gene>
    <name evidence="12" type="ORF">EV693_101228</name>
</gene>
<accession>A0A4R2NCN5</accession>
<dbReference type="Gene3D" id="1.25.40.10">
    <property type="entry name" value="Tetratricopeptide repeat domain"/>
    <property type="match status" value="1"/>
</dbReference>
<evidence type="ECO:0000256" key="1">
    <source>
        <dbReference type="ARBA" id="ARBA00004571"/>
    </source>
</evidence>
<feature type="chain" id="PRO_5020485974" evidence="9">
    <location>
        <begin position="23"/>
        <end position="495"/>
    </location>
</feature>
<evidence type="ECO:0000256" key="8">
    <source>
        <dbReference type="SAM" id="MobiDB-lite"/>
    </source>
</evidence>
<dbReference type="RefSeq" id="WP_132500558.1">
    <property type="nucleotide sequence ID" value="NZ_LVXA01000001.1"/>
</dbReference>
<protein>
    <submittedName>
        <fullName evidence="12">Uncharacterized protein DUF560</fullName>
    </submittedName>
</protein>
<dbReference type="Pfam" id="PF24575">
    <property type="entry name" value="TPR_Slam"/>
    <property type="match status" value="1"/>
</dbReference>
<keyword evidence="3" id="KW-0812">Transmembrane</keyword>
<evidence type="ECO:0000256" key="3">
    <source>
        <dbReference type="ARBA" id="ARBA00022692"/>
    </source>
</evidence>
<keyword evidence="13" id="KW-1185">Reference proteome</keyword>
<evidence type="ECO:0000259" key="11">
    <source>
        <dbReference type="Pfam" id="PF24575"/>
    </source>
</evidence>
<dbReference type="OrthoDB" id="8606547at2"/>
<dbReference type="Proteomes" id="UP000295537">
    <property type="component" value="Unassembled WGS sequence"/>
</dbReference>
<feature type="signal peptide" evidence="9">
    <location>
        <begin position="1"/>
        <end position="22"/>
    </location>
</feature>
<dbReference type="GO" id="GO:0009279">
    <property type="term" value="C:cell outer membrane"/>
    <property type="evidence" value="ECO:0007669"/>
    <property type="project" value="UniProtKB-SubCell"/>
</dbReference>
<feature type="domain" description="Surface lipoprotein assembly modifier C-terminal" evidence="10">
    <location>
        <begin position="203"/>
        <end position="495"/>
    </location>
</feature>
<evidence type="ECO:0000256" key="7">
    <source>
        <dbReference type="ARBA" id="ARBA00023609"/>
    </source>
</evidence>
<feature type="domain" description="Surface lipoprotein assembly modifier N-terminal TPR repeats region" evidence="11">
    <location>
        <begin position="69"/>
        <end position="174"/>
    </location>
</feature>
<evidence type="ECO:0000313" key="13">
    <source>
        <dbReference type="Proteomes" id="UP000295537"/>
    </source>
</evidence>
<keyword evidence="5" id="KW-0472">Membrane</keyword>
<evidence type="ECO:0000259" key="10">
    <source>
        <dbReference type="Pfam" id="PF04575"/>
    </source>
</evidence>
<evidence type="ECO:0000256" key="6">
    <source>
        <dbReference type="ARBA" id="ARBA00023237"/>
    </source>
</evidence>
<dbReference type="Pfam" id="PF04575">
    <property type="entry name" value="SlipAM"/>
    <property type="match status" value="1"/>
</dbReference>
<name>A0A4R2NCN5_9PAST</name>
<keyword evidence="2" id="KW-1134">Transmembrane beta strand</keyword>
<dbReference type="AlphaFoldDB" id="A0A4R2NCN5"/>
<dbReference type="EMBL" id="SLXJ01000001">
    <property type="protein sequence ID" value="TCP18961.1"/>
    <property type="molecule type" value="Genomic_DNA"/>
</dbReference>
<dbReference type="InterPro" id="IPR011990">
    <property type="entry name" value="TPR-like_helical_dom_sf"/>
</dbReference>
<evidence type="ECO:0000256" key="9">
    <source>
        <dbReference type="SAM" id="SignalP"/>
    </source>
</evidence>
<feature type="region of interest" description="Disordered" evidence="8">
    <location>
        <begin position="44"/>
        <end position="69"/>
    </location>
</feature>
<reference evidence="12 13" key="1">
    <citation type="submission" date="2019-03" db="EMBL/GenBank/DDBJ databases">
        <title>Genomic Encyclopedia of Type Strains, Phase IV (KMG-IV): sequencing the most valuable type-strain genomes for metagenomic binning, comparative biology and taxonomic classification.</title>
        <authorList>
            <person name="Goeker M."/>
        </authorList>
    </citation>
    <scope>NUCLEOTIDE SEQUENCE [LARGE SCALE GENOMIC DNA]</scope>
    <source>
        <strain evidence="12 13">DSM 16380</strain>
    </source>
</reference>
<evidence type="ECO:0000313" key="12">
    <source>
        <dbReference type="EMBL" id="TCP18961.1"/>
    </source>
</evidence>
<comment type="caution">
    <text evidence="12">The sequence shown here is derived from an EMBL/GenBank/DDBJ whole genome shotgun (WGS) entry which is preliminary data.</text>
</comment>
<sequence length="495" mass="57362">MKNKHILFLSTVLVTGASLANAQQQSSQQQLSERLNDLRVQSEIQSHHTKPNLPEKTEQISNHQRDSSISMSKAELRNYPDLVMRALVPAILQGNIENVELLYPIYQQIPEQYHDPIITHWSEAILAKQKQDYPKSIRLYRQIIAENKEILPARLQLAITLFEDNQLEAAEDQLTKLRTEPLATEIHILIERYLAAINQRDRWNFNGGVTYLRDPNINNAPKNNIIRTNNNQGRLTGSTPESAEGVGFNADIGKKWSWGNGFFNELRLNSNGKYLWDNKKYNEANLRGSIGLGFQNAKYNIAALPFVAQYLYAGGSNQSETLKRFSTTYGVTTEMNYWLQPKWRWNINYEYGEQRYRSRLHLNGNYHFISTGLLYFANAKQYWALNLNYNRTSTRDKDDSFFRRGAGLGWGQEWGYGFSTHLSFNIAQKVHKAPTLILGLQRNKEYSVQVSTWNRAIHFGGITPRLTYSYNKVKSNHQFTTYDKHRVFVEFSKQF</sequence>
<dbReference type="InterPro" id="IPR057556">
    <property type="entry name" value="TPR_Slam"/>
</dbReference>
<comment type="similarity">
    <text evidence="7">Belongs to the Slam family.</text>
</comment>